<evidence type="ECO:0000313" key="2">
    <source>
        <dbReference type="Proteomes" id="UP000242287"/>
    </source>
</evidence>
<dbReference type="SUPFAM" id="SSF52047">
    <property type="entry name" value="RNI-like"/>
    <property type="match status" value="1"/>
</dbReference>
<dbReference type="OrthoDB" id="2788229at2759"/>
<reference evidence="1 2" key="1">
    <citation type="submission" date="2014-02" db="EMBL/GenBank/DDBJ databases">
        <title>Transposable element dynamics among asymbiotic and ectomycorrhizal Amanita fungi.</title>
        <authorList>
            <consortium name="DOE Joint Genome Institute"/>
            <person name="Hess J."/>
            <person name="Skrede I."/>
            <person name="Wolfe B."/>
            <person name="LaButti K."/>
            <person name="Ohm R.A."/>
            <person name="Grigoriev I.V."/>
            <person name="Pringle A."/>
        </authorList>
    </citation>
    <scope>NUCLEOTIDE SEQUENCE [LARGE SCALE GENOMIC DNA]</scope>
    <source>
        <strain evidence="1 2">SKay4041</strain>
    </source>
</reference>
<proteinExistence type="predicted"/>
<dbReference type="Proteomes" id="UP000242287">
    <property type="component" value="Unassembled WGS sequence"/>
</dbReference>
<sequence>MSIMIFPPEIIDIFFSHLHPDRHALGDCSLVCKTWLPIARFHLLSDISARFSTAEHDSRLTELLSSPLCSMLSFLRRVHLQGSYFSFPLHVVSETSSAIRSLCRIRTLELEDLTWPLVPSELKCIASTFDLTSLSLSGTIFQSPNNLSAFISSFPHLCTLSLGQGIRWLEPSCDLSTLKDLKYLHTVSMHDTSQGLMTLLLRLAASSPIHTLELRFTSTPQNCLIDELLCKMSMSLKHLTLDLRSLWRGPVAFNCDLGSHLELRSLTFREPRLLWMDDSEEAWTGFFALLTSIKSRNMESLTLGLQPINSKEDYEKVDWLGFDDVLTGDILQSLRRVNLRVSGSQPTTIGAIKASLPKTSSRNLLDVEFTETSIPAA</sequence>
<protein>
    <recommendedName>
        <fullName evidence="3">F-box domain-containing protein</fullName>
    </recommendedName>
</protein>
<dbReference type="EMBL" id="KZ301973">
    <property type="protein sequence ID" value="PFH53629.1"/>
    <property type="molecule type" value="Genomic_DNA"/>
</dbReference>
<evidence type="ECO:0000313" key="1">
    <source>
        <dbReference type="EMBL" id="PFH53629.1"/>
    </source>
</evidence>
<name>A0A2A9NSW2_9AGAR</name>
<dbReference type="AlphaFoldDB" id="A0A2A9NSW2"/>
<accession>A0A2A9NSW2</accession>
<organism evidence="1 2">
    <name type="scientific">Amanita thiersii Skay4041</name>
    <dbReference type="NCBI Taxonomy" id="703135"/>
    <lineage>
        <taxon>Eukaryota</taxon>
        <taxon>Fungi</taxon>
        <taxon>Dikarya</taxon>
        <taxon>Basidiomycota</taxon>
        <taxon>Agaricomycotina</taxon>
        <taxon>Agaricomycetes</taxon>
        <taxon>Agaricomycetidae</taxon>
        <taxon>Agaricales</taxon>
        <taxon>Pluteineae</taxon>
        <taxon>Amanitaceae</taxon>
        <taxon>Amanita</taxon>
    </lineage>
</organism>
<evidence type="ECO:0008006" key="3">
    <source>
        <dbReference type="Google" id="ProtNLM"/>
    </source>
</evidence>
<keyword evidence="2" id="KW-1185">Reference proteome</keyword>
<dbReference type="STRING" id="703135.A0A2A9NSW2"/>
<gene>
    <name evidence="1" type="ORF">AMATHDRAFT_54853</name>
</gene>